<organism evidence="1 2">
    <name type="scientific">Saguinus oedipus</name>
    <name type="common">Cotton-top tamarin</name>
    <name type="synonym">Oedipomidas oedipus</name>
    <dbReference type="NCBI Taxonomy" id="9490"/>
    <lineage>
        <taxon>Eukaryota</taxon>
        <taxon>Metazoa</taxon>
        <taxon>Chordata</taxon>
        <taxon>Craniata</taxon>
        <taxon>Vertebrata</taxon>
        <taxon>Euteleostomi</taxon>
        <taxon>Mammalia</taxon>
        <taxon>Eutheria</taxon>
        <taxon>Euarchontoglires</taxon>
        <taxon>Primates</taxon>
        <taxon>Haplorrhini</taxon>
        <taxon>Platyrrhini</taxon>
        <taxon>Cebidae</taxon>
        <taxon>Callitrichinae</taxon>
        <taxon>Saguinus</taxon>
    </lineage>
</organism>
<feature type="non-terminal residue" evidence="1">
    <location>
        <position position="1"/>
    </location>
</feature>
<name>A0ABQ9VFT9_SAGOE</name>
<proteinExistence type="predicted"/>
<gene>
    <name evidence="1" type="ORF">P7K49_016726</name>
</gene>
<dbReference type="Proteomes" id="UP001266305">
    <property type="component" value="Unassembled WGS sequence"/>
</dbReference>
<dbReference type="EMBL" id="JASSZA010000007">
    <property type="protein sequence ID" value="KAK2107212.1"/>
    <property type="molecule type" value="Genomic_DNA"/>
</dbReference>
<comment type="caution">
    <text evidence="1">The sequence shown here is derived from an EMBL/GenBank/DDBJ whole genome shotgun (WGS) entry which is preliminary data.</text>
</comment>
<evidence type="ECO:0000313" key="2">
    <source>
        <dbReference type="Proteomes" id="UP001266305"/>
    </source>
</evidence>
<keyword evidence="2" id="KW-1185">Reference proteome</keyword>
<sequence>VAHGAVPAHLATGCRGAQGIHHRIAPHCLPPLRGTRLSSRDISEPTLALLLTSPGPGSCRLQ</sequence>
<accession>A0ABQ9VFT9</accession>
<evidence type="ECO:0000313" key="1">
    <source>
        <dbReference type="EMBL" id="KAK2107212.1"/>
    </source>
</evidence>
<protein>
    <submittedName>
        <fullName evidence="1">Uncharacterized protein</fullName>
    </submittedName>
</protein>
<reference evidence="1 2" key="1">
    <citation type="submission" date="2023-05" db="EMBL/GenBank/DDBJ databases">
        <title>B98-5 Cell Line De Novo Hybrid Assembly: An Optical Mapping Approach.</title>
        <authorList>
            <person name="Kananen K."/>
            <person name="Auerbach J.A."/>
            <person name="Kautto E."/>
            <person name="Blachly J.S."/>
        </authorList>
    </citation>
    <scope>NUCLEOTIDE SEQUENCE [LARGE SCALE GENOMIC DNA]</scope>
    <source>
        <strain evidence="1">B95-8</strain>
        <tissue evidence="1">Cell line</tissue>
    </source>
</reference>
<feature type="non-terminal residue" evidence="1">
    <location>
        <position position="62"/>
    </location>
</feature>